<dbReference type="RefSeq" id="WP_183463145.1">
    <property type="nucleotide sequence ID" value="NZ_JACHWZ010000026.1"/>
</dbReference>
<proteinExistence type="predicted"/>
<dbReference type="Proteomes" id="UP000535937">
    <property type="component" value="Unassembled WGS sequence"/>
</dbReference>
<dbReference type="EMBL" id="JACHWZ010000026">
    <property type="protein sequence ID" value="MBB3063191.1"/>
    <property type="molecule type" value="Genomic_DNA"/>
</dbReference>
<keyword evidence="2" id="KW-1185">Reference proteome</keyword>
<organism evidence="1 2">
    <name type="scientific">Microbulbifer rhizosphaerae</name>
    <dbReference type="NCBI Taxonomy" id="1562603"/>
    <lineage>
        <taxon>Bacteria</taxon>
        <taxon>Pseudomonadati</taxon>
        <taxon>Pseudomonadota</taxon>
        <taxon>Gammaproteobacteria</taxon>
        <taxon>Cellvibrionales</taxon>
        <taxon>Microbulbiferaceae</taxon>
        <taxon>Microbulbifer</taxon>
    </lineage>
</organism>
<accession>A0A7W4ZB30</accession>
<comment type="caution">
    <text evidence="1">The sequence shown here is derived from an EMBL/GenBank/DDBJ whole genome shotgun (WGS) entry which is preliminary data.</text>
</comment>
<evidence type="ECO:0000313" key="1">
    <source>
        <dbReference type="EMBL" id="MBB3063191.1"/>
    </source>
</evidence>
<gene>
    <name evidence="1" type="ORF">FHS09_004044</name>
</gene>
<evidence type="ECO:0000313" key="2">
    <source>
        <dbReference type="Proteomes" id="UP000535937"/>
    </source>
</evidence>
<reference evidence="1 2" key="1">
    <citation type="submission" date="2020-08" db="EMBL/GenBank/DDBJ databases">
        <title>Genomic Encyclopedia of Type Strains, Phase III (KMG-III): the genomes of soil and plant-associated and newly described type strains.</title>
        <authorList>
            <person name="Whitman W."/>
        </authorList>
    </citation>
    <scope>NUCLEOTIDE SEQUENCE [LARGE SCALE GENOMIC DNA]</scope>
    <source>
        <strain evidence="1 2">CECT 8799</strain>
    </source>
</reference>
<sequence>MIDNHLIYLFELGLVKVSSVVDGNPEYDLILGERLNKDFYKNIEKSDGKICQEDACRLFARRLSENKVSAYKVSSEPGILAYGSTHNNRKEFAFLSDLLIRNGYRGAVLNVSDCLSERVSLQPEQFCKSVLEIIGHFFSSRGVVTKSLLHQTLNYSRTFFGALAALRNTKAKLFVVANDHSPTTVAYTMAARFYGLKTLYVQHAEVTAIFPRNDFDFSIFRNQASRNLYREIGPLTGSSICLSRISDGLTTDKIKASRQGLRNSPSPSVVIYPSSVLLPEKLKVLLSRLRNNGYLTDIKVKPHPAFGKRNILTALNVDLINEIPNHPHIAICGNSSVVIELLACGNLVYQDFSLDSISDDYYGFVEKGLADRFSINTCREKFWSKGEEFEGWLVNLGDYLPNLDTAFNSIEKEREGLFLRNMLFSSQLVDELDNEVSREFYFCRDLFYFTNSFLSLVRSKGCVYGSDSWMIRQLNAYFDKRDIRLNVLYGRASPEICKSVLDFWLITKKIEWTGYRPTQENIKSLIEFSKSYSSEYSALSWVESKIFEVLLRYSKAEDLNHFLENSRRFSVATSSINRRIAFVRYVQSFPEDRGFLLKYFDYRNAHLTPLERLKVSVQCLLKSNGRLEYSDYQVVEQAFLQAHTPIVKEYKSTVIASYAAIRDRAVLIDVKRNLHQEKKFIGLIKNRLISRTGFSFIRLSDGEGYIFQDFSQHFTESDACNRERHWWGREIPLDIRAQLILNTVDAVKNADVLGIPSVYRFLRDHSDRSVSLENSIQGRGLLSVLQGIQVVDQGRALYTDDKANIAIFNKIENIRYLCKFAKKLIVISSGSSECLKKAFGESFNFHLINIPTHNKTQLNERYITCDKPLPYIYKDVYDEILEIAEAGDLVLVGAGVSGKAFMDAAKQKDAVGLDLGSVMDELLNAGIHSLR</sequence>
<protein>
    <submittedName>
        <fullName evidence="1">Uncharacterized protein</fullName>
    </submittedName>
</protein>
<name>A0A7W4ZB30_9GAMM</name>
<dbReference type="AlphaFoldDB" id="A0A7W4ZB30"/>